<keyword evidence="1" id="KW-0812">Transmembrane</keyword>
<protein>
    <submittedName>
        <fullName evidence="2">Uncharacterized protein</fullName>
    </submittedName>
</protein>
<dbReference type="EMBL" id="CP051685">
    <property type="protein sequence ID" value="QJE02456.1"/>
    <property type="molecule type" value="Genomic_DNA"/>
</dbReference>
<dbReference type="Proteomes" id="UP000502415">
    <property type="component" value="Chromosome"/>
</dbReference>
<accession>A0A7Z2ZUA3</accession>
<keyword evidence="3" id="KW-1185">Reference proteome</keyword>
<gene>
    <name evidence="2" type="ORF">HH212_22525</name>
</gene>
<sequence>MKLHVAPVHLSDRLHRPLRFGRMWRGHELLLRIIQLVLLVWFAVEGARWIAQGARMVVERLT</sequence>
<organism evidence="2 3">
    <name type="scientific">Massilia forsythiae</name>
    <dbReference type="NCBI Taxonomy" id="2728020"/>
    <lineage>
        <taxon>Bacteria</taxon>
        <taxon>Pseudomonadati</taxon>
        <taxon>Pseudomonadota</taxon>
        <taxon>Betaproteobacteria</taxon>
        <taxon>Burkholderiales</taxon>
        <taxon>Oxalobacteraceae</taxon>
        <taxon>Telluria group</taxon>
        <taxon>Massilia</taxon>
    </lineage>
</organism>
<evidence type="ECO:0000313" key="3">
    <source>
        <dbReference type="Proteomes" id="UP000502415"/>
    </source>
</evidence>
<dbReference type="KEGG" id="mfy:HH212_22525"/>
<keyword evidence="1" id="KW-1133">Transmembrane helix</keyword>
<feature type="transmembrane region" description="Helical" evidence="1">
    <location>
        <begin position="29"/>
        <end position="51"/>
    </location>
</feature>
<dbReference type="RefSeq" id="WP_170204543.1">
    <property type="nucleotide sequence ID" value="NZ_CP051685.1"/>
</dbReference>
<reference evidence="2 3" key="1">
    <citation type="submission" date="2020-04" db="EMBL/GenBank/DDBJ databases">
        <title>Genome sequencing of novel species.</title>
        <authorList>
            <person name="Heo J."/>
            <person name="Kim S.-J."/>
            <person name="Kim J.-S."/>
            <person name="Hong S.-B."/>
            <person name="Kwon S.-W."/>
        </authorList>
    </citation>
    <scope>NUCLEOTIDE SEQUENCE [LARGE SCALE GENOMIC DNA]</scope>
    <source>
        <strain evidence="2 3">GN2-R2</strain>
    </source>
</reference>
<evidence type="ECO:0000256" key="1">
    <source>
        <dbReference type="SAM" id="Phobius"/>
    </source>
</evidence>
<dbReference type="AlphaFoldDB" id="A0A7Z2ZUA3"/>
<proteinExistence type="predicted"/>
<keyword evidence="1" id="KW-0472">Membrane</keyword>
<evidence type="ECO:0000313" key="2">
    <source>
        <dbReference type="EMBL" id="QJE02456.1"/>
    </source>
</evidence>
<name>A0A7Z2ZUA3_9BURK</name>